<gene>
    <name evidence="1" type="ORF">H5410_051825</name>
</gene>
<accession>A0A9J5X1V2</accession>
<proteinExistence type="predicted"/>
<dbReference type="EMBL" id="JACXVP010000010">
    <property type="protein sequence ID" value="KAG5581198.1"/>
    <property type="molecule type" value="Genomic_DNA"/>
</dbReference>
<dbReference type="Proteomes" id="UP000824120">
    <property type="component" value="Chromosome 10"/>
</dbReference>
<sequence length="67" mass="7374">MVVARSTLEHLRHSARTQKVISELKAPPNNELKALISIFGVAPTLLNKNRSAAVSLTPVDNNQLSRR</sequence>
<evidence type="ECO:0000313" key="2">
    <source>
        <dbReference type="Proteomes" id="UP000824120"/>
    </source>
</evidence>
<keyword evidence="2" id="KW-1185">Reference proteome</keyword>
<protein>
    <submittedName>
        <fullName evidence="1">Uncharacterized protein</fullName>
    </submittedName>
</protein>
<dbReference type="AlphaFoldDB" id="A0A9J5X1V2"/>
<evidence type="ECO:0000313" key="1">
    <source>
        <dbReference type="EMBL" id="KAG5581198.1"/>
    </source>
</evidence>
<name>A0A9J5X1V2_SOLCO</name>
<comment type="caution">
    <text evidence="1">The sequence shown here is derived from an EMBL/GenBank/DDBJ whole genome shotgun (WGS) entry which is preliminary data.</text>
</comment>
<organism evidence="1 2">
    <name type="scientific">Solanum commersonii</name>
    <name type="common">Commerson's wild potato</name>
    <name type="synonym">Commerson's nightshade</name>
    <dbReference type="NCBI Taxonomy" id="4109"/>
    <lineage>
        <taxon>Eukaryota</taxon>
        <taxon>Viridiplantae</taxon>
        <taxon>Streptophyta</taxon>
        <taxon>Embryophyta</taxon>
        <taxon>Tracheophyta</taxon>
        <taxon>Spermatophyta</taxon>
        <taxon>Magnoliopsida</taxon>
        <taxon>eudicotyledons</taxon>
        <taxon>Gunneridae</taxon>
        <taxon>Pentapetalae</taxon>
        <taxon>asterids</taxon>
        <taxon>lamiids</taxon>
        <taxon>Solanales</taxon>
        <taxon>Solanaceae</taxon>
        <taxon>Solanoideae</taxon>
        <taxon>Solaneae</taxon>
        <taxon>Solanum</taxon>
    </lineage>
</organism>
<reference evidence="1 2" key="1">
    <citation type="submission" date="2020-09" db="EMBL/GenBank/DDBJ databases">
        <title>De no assembly of potato wild relative species, Solanum commersonii.</title>
        <authorList>
            <person name="Cho K."/>
        </authorList>
    </citation>
    <scope>NUCLEOTIDE SEQUENCE [LARGE SCALE GENOMIC DNA]</scope>
    <source>
        <strain evidence="1">LZ3.2</strain>
        <tissue evidence="1">Leaf</tissue>
    </source>
</reference>